<gene>
    <name evidence="1" type="ORF">F383_19015</name>
</gene>
<evidence type="ECO:0000313" key="2">
    <source>
        <dbReference type="Proteomes" id="UP000032142"/>
    </source>
</evidence>
<evidence type="ECO:0000313" key="1">
    <source>
        <dbReference type="EMBL" id="KHG15085.1"/>
    </source>
</evidence>
<dbReference type="Proteomes" id="UP000032142">
    <property type="component" value="Unassembled WGS sequence"/>
</dbReference>
<protein>
    <submittedName>
        <fullName evidence="1">50S ribosomal L2, chloroplastic</fullName>
    </submittedName>
</protein>
<dbReference type="AlphaFoldDB" id="A0A0B0NQF0"/>
<keyword evidence="2" id="KW-1185">Reference proteome</keyword>
<reference evidence="2" key="1">
    <citation type="submission" date="2014-09" db="EMBL/GenBank/DDBJ databases">
        <authorList>
            <person name="Mudge J."/>
            <person name="Ramaraj T."/>
            <person name="Lindquist I.E."/>
            <person name="Bharti A.K."/>
            <person name="Sundararajan A."/>
            <person name="Cameron C.T."/>
            <person name="Woodward J.E."/>
            <person name="May G.D."/>
            <person name="Brubaker C."/>
            <person name="Broadhvest J."/>
            <person name="Wilkins T.A."/>
        </authorList>
    </citation>
    <scope>NUCLEOTIDE SEQUENCE</scope>
    <source>
        <strain evidence="2">cv. AKA8401</strain>
    </source>
</reference>
<dbReference type="EMBL" id="KN402933">
    <property type="protein sequence ID" value="KHG15085.1"/>
    <property type="molecule type" value="Genomic_DNA"/>
</dbReference>
<proteinExistence type="predicted"/>
<organism evidence="1 2">
    <name type="scientific">Gossypium arboreum</name>
    <name type="common">Tree cotton</name>
    <name type="synonym">Gossypium nanking</name>
    <dbReference type="NCBI Taxonomy" id="29729"/>
    <lineage>
        <taxon>Eukaryota</taxon>
        <taxon>Viridiplantae</taxon>
        <taxon>Streptophyta</taxon>
        <taxon>Embryophyta</taxon>
        <taxon>Tracheophyta</taxon>
        <taxon>Spermatophyta</taxon>
        <taxon>Magnoliopsida</taxon>
        <taxon>eudicotyledons</taxon>
        <taxon>Gunneridae</taxon>
        <taxon>Pentapetalae</taxon>
        <taxon>rosids</taxon>
        <taxon>malvids</taxon>
        <taxon>Malvales</taxon>
        <taxon>Malvaceae</taxon>
        <taxon>Malvoideae</taxon>
        <taxon>Gossypium</taxon>
    </lineage>
</organism>
<sequence length="79" mass="8724">MNTGRGITKALYTNAKFGKKEGHCYSHGRNPLPESSHFPSIRVRLSTSLMWASSGAYGSVEASDVRWWCAGRGHKQQLA</sequence>
<name>A0A0B0NQF0_GOSAR</name>
<accession>A0A0B0NQF0</accession>